<dbReference type="Gene3D" id="3.40.605.10">
    <property type="entry name" value="Aldehyde Dehydrogenase, Chain A, domain 1"/>
    <property type="match status" value="1"/>
</dbReference>
<dbReference type="InterPro" id="IPR016161">
    <property type="entry name" value="Ald_DH/histidinol_DH"/>
</dbReference>
<comment type="similarity">
    <text evidence="1 4 7">Belongs to the aldehyde dehydrogenase family.</text>
</comment>
<dbReference type="PIRSF" id="PIRSF036492">
    <property type="entry name" value="ALDH"/>
    <property type="match status" value="1"/>
</dbReference>
<dbReference type="Gene3D" id="3.40.309.10">
    <property type="entry name" value="Aldehyde Dehydrogenase, Chain A, domain 2"/>
    <property type="match status" value="1"/>
</dbReference>
<dbReference type="InterPro" id="IPR015590">
    <property type="entry name" value="Aldehyde_DH_dom"/>
</dbReference>
<dbReference type="PANTHER" id="PTHR43570:SF16">
    <property type="entry name" value="ALDEHYDE DEHYDROGENASE TYPE III, ISOFORM Q"/>
    <property type="match status" value="1"/>
</dbReference>
<feature type="active site" evidence="5">
    <location>
        <position position="247"/>
    </location>
</feature>
<evidence type="ECO:0000256" key="4">
    <source>
        <dbReference type="PIRNR" id="PIRNR036492"/>
    </source>
</evidence>
<evidence type="ECO:0000256" key="1">
    <source>
        <dbReference type="ARBA" id="ARBA00009986"/>
    </source>
</evidence>
<proteinExistence type="inferred from homology"/>
<accession>A0A9Q1HIN9</accession>
<evidence type="ECO:0000256" key="7">
    <source>
        <dbReference type="RuleBase" id="RU003345"/>
    </source>
</evidence>
<dbReference type="AlphaFoldDB" id="A0A9Q1HIN9"/>
<keyword evidence="3" id="KW-0520">NAD</keyword>
<sequence>MDLAEIEDVVQTLRASFKKGKTLSKESRHRNLNNLLRLLDDHADDFIDAMHKDFRKPPQEARGYEVDGTKAEITIHLNALDNLMKPKNVNDGSYLLMGKKTFLKPEPYGVVLIIGAWNYPLQLTLYPLVGAIAAGNCAVIKPSEITAEFAAALEKYLPQYLDQDCFRIVNGDKSVAENLLKCRFDYIMYTGNATVGRIIMEAASKHLTPVTLELGGKSPAVVDSRTSLSTAAKRIVWGKYVNDGQTCIAPDYVLCEKKVKDELITEMKRHAALFYGSDPQKSESLGRIINDRHFERVAKLLKDKEKYIVHGGEIDRADRYIAPTILVDVPLDDPLMQEEIFGPLLPVVAVDNLQKALDFINEREKPLVIYTFSDNSAFIDEVVQETSSGAVVVNDTLLHAGTTNLWIHRCPPIRRCWCQWDGEIPWPILI</sequence>
<dbReference type="EMBL" id="JAIZAY010000001">
    <property type="protein sequence ID" value="KAJ8048179.1"/>
    <property type="molecule type" value="Genomic_DNA"/>
</dbReference>
<dbReference type="PANTHER" id="PTHR43570">
    <property type="entry name" value="ALDEHYDE DEHYDROGENASE"/>
    <property type="match status" value="1"/>
</dbReference>
<dbReference type="GO" id="GO:0006081">
    <property type="term" value="P:aldehyde metabolic process"/>
    <property type="evidence" value="ECO:0007669"/>
    <property type="project" value="InterPro"/>
</dbReference>
<keyword evidence="10" id="KW-1185">Reference proteome</keyword>
<evidence type="ECO:0000256" key="2">
    <source>
        <dbReference type="ARBA" id="ARBA00023002"/>
    </source>
</evidence>
<dbReference type="InterPro" id="IPR029510">
    <property type="entry name" value="Ald_DH_CS_GLU"/>
</dbReference>
<evidence type="ECO:0000313" key="9">
    <source>
        <dbReference type="EMBL" id="KAJ8048179.1"/>
    </source>
</evidence>
<evidence type="ECO:0000259" key="8">
    <source>
        <dbReference type="Pfam" id="PF00171"/>
    </source>
</evidence>
<dbReference type="GO" id="GO:0004029">
    <property type="term" value="F:aldehyde dehydrogenase (NAD+) activity"/>
    <property type="evidence" value="ECO:0007669"/>
    <property type="project" value="TreeGrafter"/>
</dbReference>
<keyword evidence="2 4" id="KW-0560">Oxidoreductase</keyword>
<protein>
    <recommendedName>
        <fullName evidence="4">Aldehyde dehydrogenase</fullName>
    </recommendedName>
</protein>
<evidence type="ECO:0000256" key="6">
    <source>
        <dbReference type="PROSITE-ProRule" id="PRU10007"/>
    </source>
</evidence>
<feature type="domain" description="Aldehyde dehydrogenase" evidence="8">
    <location>
        <begin position="4"/>
        <end position="396"/>
    </location>
</feature>
<dbReference type="Pfam" id="PF00171">
    <property type="entry name" value="Aldedh"/>
    <property type="match status" value="1"/>
</dbReference>
<organism evidence="9 10">
    <name type="scientific">Holothuria leucospilota</name>
    <name type="common">Black long sea cucumber</name>
    <name type="synonym">Mertensiothuria leucospilota</name>
    <dbReference type="NCBI Taxonomy" id="206669"/>
    <lineage>
        <taxon>Eukaryota</taxon>
        <taxon>Metazoa</taxon>
        <taxon>Echinodermata</taxon>
        <taxon>Eleutherozoa</taxon>
        <taxon>Echinozoa</taxon>
        <taxon>Holothuroidea</taxon>
        <taxon>Aspidochirotacea</taxon>
        <taxon>Aspidochirotida</taxon>
        <taxon>Holothuriidae</taxon>
        <taxon>Holothuria</taxon>
    </lineage>
</organism>
<evidence type="ECO:0000313" key="10">
    <source>
        <dbReference type="Proteomes" id="UP001152320"/>
    </source>
</evidence>
<dbReference type="InterPro" id="IPR012394">
    <property type="entry name" value="Aldehyde_DH_NAD(P)"/>
</dbReference>
<dbReference type="CDD" id="cd07087">
    <property type="entry name" value="ALDH_F3-13-14_CALDH-like"/>
    <property type="match status" value="1"/>
</dbReference>
<dbReference type="OrthoDB" id="440325at2759"/>
<gene>
    <name evidence="9" type="ORF">HOLleu_00378</name>
</gene>
<feature type="active site" evidence="5 6">
    <location>
        <position position="213"/>
    </location>
</feature>
<dbReference type="FunFam" id="3.40.605.10:FF:000004">
    <property type="entry name" value="Aldehyde dehydrogenase"/>
    <property type="match status" value="1"/>
</dbReference>
<dbReference type="Proteomes" id="UP001152320">
    <property type="component" value="Chromosome 1"/>
</dbReference>
<evidence type="ECO:0000256" key="5">
    <source>
        <dbReference type="PIRSR" id="PIRSR036492-1"/>
    </source>
</evidence>
<name>A0A9Q1HIN9_HOLLE</name>
<dbReference type="PROSITE" id="PS00687">
    <property type="entry name" value="ALDEHYDE_DEHYDR_GLU"/>
    <property type="match status" value="1"/>
</dbReference>
<dbReference type="InterPro" id="IPR016162">
    <property type="entry name" value="Ald_DH_N"/>
</dbReference>
<evidence type="ECO:0000256" key="3">
    <source>
        <dbReference type="ARBA" id="ARBA00023027"/>
    </source>
</evidence>
<dbReference type="InterPro" id="IPR016163">
    <property type="entry name" value="Ald_DH_C"/>
</dbReference>
<comment type="caution">
    <text evidence="9">The sequence shown here is derived from an EMBL/GenBank/DDBJ whole genome shotgun (WGS) entry which is preliminary data.</text>
</comment>
<reference evidence="9" key="1">
    <citation type="submission" date="2021-10" db="EMBL/GenBank/DDBJ databases">
        <title>Tropical sea cucumber genome reveals ecological adaptation and Cuvierian tubules defense mechanism.</title>
        <authorList>
            <person name="Chen T."/>
        </authorList>
    </citation>
    <scope>NUCLEOTIDE SEQUENCE</scope>
    <source>
        <strain evidence="9">Nanhai2018</strain>
        <tissue evidence="9">Muscle</tissue>
    </source>
</reference>
<dbReference type="GO" id="GO:0005737">
    <property type="term" value="C:cytoplasm"/>
    <property type="evidence" value="ECO:0007669"/>
    <property type="project" value="TreeGrafter"/>
</dbReference>
<dbReference type="FunFam" id="3.40.309.10:FF:000003">
    <property type="entry name" value="Aldehyde dehydrogenase"/>
    <property type="match status" value="1"/>
</dbReference>
<dbReference type="SUPFAM" id="SSF53720">
    <property type="entry name" value="ALDH-like"/>
    <property type="match status" value="1"/>
</dbReference>